<dbReference type="Proteomes" id="UP000264215">
    <property type="component" value="Unassembled WGS sequence"/>
</dbReference>
<comment type="caution">
    <text evidence="1">The sequence shown here is derived from an EMBL/GenBank/DDBJ whole genome shotgun (WGS) entry which is preliminary data.</text>
</comment>
<protein>
    <submittedName>
        <fullName evidence="1">Bifunctional oligoribonuclease/PAP phosphatase NrnA</fullName>
    </submittedName>
</protein>
<name>A0A3D3TNI8_9BACT</name>
<reference evidence="1 2" key="1">
    <citation type="journal article" date="2018" name="Nat. Biotechnol.">
        <title>A standardized bacterial taxonomy based on genome phylogeny substantially revises the tree of life.</title>
        <authorList>
            <person name="Parks D.H."/>
            <person name="Chuvochina M."/>
            <person name="Waite D.W."/>
            <person name="Rinke C."/>
            <person name="Skarshewski A."/>
            <person name="Chaumeil P.A."/>
            <person name="Hugenholtz P."/>
        </authorList>
    </citation>
    <scope>NUCLEOTIDE SEQUENCE [LARGE SCALE GENOMIC DNA]</scope>
    <source>
        <strain evidence="1">UBA9905</strain>
    </source>
</reference>
<sequence length="38" mass="4057">MIRKVNSILSCIQEANNILVVGHIMPDGDCISSVVSLS</sequence>
<dbReference type="SUPFAM" id="SSF64182">
    <property type="entry name" value="DHH phosphoesterases"/>
    <property type="match status" value="1"/>
</dbReference>
<accession>A0A3D3TNI8</accession>
<dbReference type="InterPro" id="IPR038763">
    <property type="entry name" value="DHH_sf"/>
</dbReference>
<dbReference type="Gene3D" id="3.90.1640.10">
    <property type="entry name" value="inorganic pyrophosphatase (n-terminal core)"/>
    <property type="match status" value="1"/>
</dbReference>
<dbReference type="EMBL" id="DQBS01000193">
    <property type="protein sequence ID" value="HCO70616.1"/>
    <property type="molecule type" value="Genomic_DNA"/>
</dbReference>
<evidence type="ECO:0000313" key="1">
    <source>
        <dbReference type="EMBL" id="HCO70616.1"/>
    </source>
</evidence>
<organism evidence="1 2">
    <name type="scientific">Mesotoga infera</name>
    <dbReference type="NCBI Taxonomy" id="1236046"/>
    <lineage>
        <taxon>Bacteria</taxon>
        <taxon>Thermotogati</taxon>
        <taxon>Thermotogota</taxon>
        <taxon>Thermotogae</taxon>
        <taxon>Kosmotogales</taxon>
        <taxon>Kosmotogaceae</taxon>
        <taxon>Mesotoga</taxon>
    </lineage>
</organism>
<feature type="non-terminal residue" evidence="1">
    <location>
        <position position="38"/>
    </location>
</feature>
<dbReference type="AlphaFoldDB" id="A0A3D3TNI8"/>
<proteinExistence type="predicted"/>
<gene>
    <name evidence="1" type="ORF">DIT26_08625</name>
</gene>
<evidence type="ECO:0000313" key="2">
    <source>
        <dbReference type="Proteomes" id="UP000264215"/>
    </source>
</evidence>